<reference evidence="12" key="1">
    <citation type="submission" date="2020-11" db="EMBL/GenBank/DDBJ databases">
        <authorList>
            <consortium name="DOE Joint Genome Institute"/>
            <person name="Ahrendt S."/>
            <person name="Riley R."/>
            <person name="Andreopoulos W."/>
            <person name="Labutti K."/>
            <person name="Pangilinan J."/>
            <person name="Ruiz-Duenas F.J."/>
            <person name="Barrasa J.M."/>
            <person name="Sanchez-Garcia M."/>
            <person name="Camarero S."/>
            <person name="Miyauchi S."/>
            <person name="Serrano A."/>
            <person name="Linde D."/>
            <person name="Babiker R."/>
            <person name="Drula E."/>
            <person name="Ayuso-Fernandez I."/>
            <person name="Pacheco R."/>
            <person name="Padilla G."/>
            <person name="Ferreira P."/>
            <person name="Barriuso J."/>
            <person name="Kellner H."/>
            <person name="Castanera R."/>
            <person name="Alfaro M."/>
            <person name="Ramirez L."/>
            <person name="Pisabarro A.G."/>
            <person name="Kuo A."/>
            <person name="Tritt A."/>
            <person name="Lipzen A."/>
            <person name="He G."/>
            <person name="Yan M."/>
            <person name="Ng V."/>
            <person name="Cullen D."/>
            <person name="Martin F."/>
            <person name="Rosso M.-N."/>
            <person name="Henrissat B."/>
            <person name="Hibbett D."/>
            <person name="Martinez A.T."/>
            <person name="Grigoriev I.V."/>
        </authorList>
    </citation>
    <scope>NUCLEOTIDE SEQUENCE</scope>
    <source>
        <strain evidence="12">CIRM-BRFM 674</strain>
    </source>
</reference>
<evidence type="ECO:0000256" key="3">
    <source>
        <dbReference type="ARBA" id="ARBA00010617"/>
    </source>
</evidence>
<proteinExistence type="inferred from homology"/>
<evidence type="ECO:0000256" key="2">
    <source>
        <dbReference type="ARBA" id="ARBA00005179"/>
    </source>
</evidence>
<evidence type="ECO:0000256" key="4">
    <source>
        <dbReference type="ARBA" id="ARBA00022617"/>
    </source>
</evidence>
<evidence type="ECO:0000256" key="7">
    <source>
        <dbReference type="ARBA" id="ARBA00023004"/>
    </source>
</evidence>
<evidence type="ECO:0000313" key="13">
    <source>
        <dbReference type="Proteomes" id="UP000807469"/>
    </source>
</evidence>
<dbReference type="Gene3D" id="1.10.630.10">
    <property type="entry name" value="Cytochrome P450"/>
    <property type="match status" value="1"/>
</dbReference>
<feature type="binding site" description="axial binding residue" evidence="9">
    <location>
        <position position="444"/>
    </location>
    <ligand>
        <name>heme</name>
        <dbReference type="ChEBI" id="CHEBI:30413"/>
    </ligand>
    <ligandPart>
        <name>Fe</name>
        <dbReference type="ChEBI" id="CHEBI:18248"/>
    </ligandPart>
</feature>
<dbReference type="CDD" id="cd11065">
    <property type="entry name" value="CYP64-like"/>
    <property type="match status" value="1"/>
</dbReference>
<keyword evidence="6 10" id="KW-0560">Oxidoreductase</keyword>
<evidence type="ECO:0000256" key="8">
    <source>
        <dbReference type="ARBA" id="ARBA00023033"/>
    </source>
</evidence>
<evidence type="ECO:0000256" key="6">
    <source>
        <dbReference type="ARBA" id="ARBA00023002"/>
    </source>
</evidence>
<keyword evidence="4 9" id="KW-0349">Heme</keyword>
<evidence type="ECO:0000256" key="5">
    <source>
        <dbReference type="ARBA" id="ARBA00022723"/>
    </source>
</evidence>
<dbReference type="PRINTS" id="PR00463">
    <property type="entry name" value="EP450I"/>
</dbReference>
<dbReference type="GO" id="GO:0020037">
    <property type="term" value="F:heme binding"/>
    <property type="evidence" value="ECO:0007669"/>
    <property type="project" value="InterPro"/>
</dbReference>
<comment type="cofactor">
    <cofactor evidence="1 9">
        <name>heme</name>
        <dbReference type="ChEBI" id="CHEBI:30413"/>
    </cofactor>
</comment>
<dbReference type="PANTHER" id="PTHR46300">
    <property type="entry name" value="P450, PUTATIVE (EUROFUNG)-RELATED-RELATED"/>
    <property type="match status" value="1"/>
</dbReference>
<dbReference type="SUPFAM" id="SSF48264">
    <property type="entry name" value="Cytochrome P450"/>
    <property type="match status" value="1"/>
</dbReference>
<keyword evidence="11" id="KW-0472">Membrane</keyword>
<keyword evidence="7 9" id="KW-0408">Iron</keyword>
<dbReference type="InterPro" id="IPR002401">
    <property type="entry name" value="Cyt_P450_E_grp-I"/>
</dbReference>
<keyword evidence="8 10" id="KW-0503">Monooxygenase</keyword>
<dbReference type="OrthoDB" id="2789670at2759"/>
<name>A0A9P5Z822_9AGAR</name>
<protein>
    <submittedName>
        <fullName evidence="12">Cytochrome P450</fullName>
    </submittedName>
</protein>
<comment type="similarity">
    <text evidence="3 10">Belongs to the cytochrome P450 family.</text>
</comment>
<evidence type="ECO:0000256" key="9">
    <source>
        <dbReference type="PIRSR" id="PIRSR602401-1"/>
    </source>
</evidence>
<dbReference type="AlphaFoldDB" id="A0A9P5Z822"/>
<dbReference type="InterPro" id="IPR001128">
    <property type="entry name" value="Cyt_P450"/>
</dbReference>
<evidence type="ECO:0000256" key="10">
    <source>
        <dbReference type="RuleBase" id="RU000461"/>
    </source>
</evidence>
<keyword evidence="13" id="KW-1185">Reference proteome</keyword>
<dbReference type="PROSITE" id="PS00086">
    <property type="entry name" value="CYTOCHROME_P450"/>
    <property type="match status" value="1"/>
</dbReference>
<keyword evidence="11" id="KW-0812">Transmembrane</keyword>
<dbReference type="Proteomes" id="UP000807469">
    <property type="component" value="Unassembled WGS sequence"/>
</dbReference>
<dbReference type="GO" id="GO:0016705">
    <property type="term" value="F:oxidoreductase activity, acting on paired donors, with incorporation or reduction of molecular oxygen"/>
    <property type="evidence" value="ECO:0007669"/>
    <property type="project" value="InterPro"/>
</dbReference>
<dbReference type="PANTHER" id="PTHR46300:SF7">
    <property type="entry name" value="P450, PUTATIVE (EUROFUNG)-RELATED"/>
    <property type="match status" value="1"/>
</dbReference>
<dbReference type="GO" id="GO:0005506">
    <property type="term" value="F:iron ion binding"/>
    <property type="evidence" value="ECO:0007669"/>
    <property type="project" value="InterPro"/>
</dbReference>
<dbReference type="PRINTS" id="PR00385">
    <property type="entry name" value="P450"/>
</dbReference>
<accession>A0A9P5Z822</accession>
<dbReference type="Pfam" id="PF00067">
    <property type="entry name" value="p450"/>
    <property type="match status" value="1"/>
</dbReference>
<dbReference type="InterPro" id="IPR036396">
    <property type="entry name" value="Cyt_P450_sf"/>
</dbReference>
<evidence type="ECO:0000313" key="12">
    <source>
        <dbReference type="EMBL" id="KAF9483153.1"/>
    </source>
</evidence>
<dbReference type="EMBL" id="MU155157">
    <property type="protein sequence ID" value="KAF9483153.1"/>
    <property type="molecule type" value="Genomic_DNA"/>
</dbReference>
<dbReference type="InterPro" id="IPR050364">
    <property type="entry name" value="Cytochrome_P450_fung"/>
</dbReference>
<gene>
    <name evidence="12" type="ORF">BDN70DRAFT_351442</name>
</gene>
<feature type="transmembrane region" description="Helical" evidence="11">
    <location>
        <begin position="6"/>
        <end position="26"/>
    </location>
</feature>
<evidence type="ECO:0000256" key="1">
    <source>
        <dbReference type="ARBA" id="ARBA00001971"/>
    </source>
</evidence>
<dbReference type="InterPro" id="IPR017972">
    <property type="entry name" value="Cyt_P450_CS"/>
</dbReference>
<dbReference type="GO" id="GO:0004497">
    <property type="term" value="F:monooxygenase activity"/>
    <property type="evidence" value="ECO:0007669"/>
    <property type="project" value="UniProtKB-KW"/>
</dbReference>
<comment type="caution">
    <text evidence="12">The sequence shown here is derived from an EMBL/GenBank/DDBJ whole genome shotgun (WGS) entry which is preliminary data.</text>
</comment>
<organism evidence="12 13">
    <name type="scientific">Pholiota conissans</name>
    <dbReference type="NCBI Taxonomy" id="109636"/>
    <lineage>
        <taxon>Eukaryota</taxon>
        <taxon>Fungi</taxon>
        <taxon>Dikarya</taxon>
        <taxon>Basidiomycota</taxon>
        <taxon>Agaricomycotina</taxon>
        <taxon>Agaricomycetes</taxon>
        <taxon>Agaricomycetidae</taxon>
        <taxon>Agaricales</taxon>
        <taxon>Agaricineae</taxon>
        <taxon>Strophariaceae</taxon>
        <taxon>Pholiota</taxon>
    </lineage>
</organism>
<keyword evidence="11" id="KW-1133">Transmembrane helix</keyword>
<sequence>MVDLLSMGVLPTIASGLVAFVMLRLLTKLATNKNRKYLPGPPRLPLIGNLLQMPATDAWETYLKWRDTYGDAIYLEVLGAPVVVLNTYQACIDLLEKRSDIYSDRPRNVVGNKIMGWDKSVVTAPYGDRWKRYRRISAQSLRKEVVGRFYPLQEKEIARFLVGLLDKPERFLEGFRFAAARGLLMAMYGIEVTEEHDTMITTAEQAMEAAVFAAQPGNFLVDFFPILEKVPSWVPGTGWKAYAQRGKELTDDMVNIPFNKTVDSMKTGNYEPSFTSTNLEKKEDGEIVKWCAGTMLSAGTDTSVANLHNFVLAMVLYPEVQKRIQAEIDSAVGPGRLPTMADSDQLPYLNAVLRELIRWQPISPIALPHRLTTDDVYNGYFIPAGTVVIANSWAVSRDPTLYKDPEVFNPDRFLPMFDKSIPHDPADIPMDPMLYSFGYGRRICAGKNYAEAMAFTAMARLMVTFNISMAKDSQGNDIVPELQFKSSVVREPVPFPCKITPRSEAARALVMAAVNGNL</sequence>
<keyword evidence="5 9" id="KW-0479">Metal-binding</keyword>
<evidence type="ECO:0000256" key="11">
    <source>
        <dbReference type="SAM" id="Phobius"/>
    </source>
</evidence>
<comment type="pathway">
    <text evidence="2">Secondary metabolite biosynthesis.</text>
</comment>